<keyword evidence="3 7" id="KW-0418">Kinase</keyword>
<reference evidence="7 8" key="1">
    <citation type="journal article" date="2018" name="Nat. Biotechnol.">
        <title>A standardized bacterial taxonomy based on genome phylogeny substantially revises the tree of life.</title>
        <authorList>
            <person name="Parks D.H."/>
            <person name="Chuvochina M."/>
            <person name="Waite D.W."/>
            <person name="Rinke C."/>
            <person name="Skarshewski A."/>
            <person name="Chaumeil P.A."/>
            <person name="Hugenholtz P."/>
        </authorList>
    </citation>
    <scope>NUCLEOTIDE SEQUENCE [LARGE SCALE GENOMIC DNA]</scope>
    <source>
        <strain evidence="7">UBA8844</strain>
    </source>
</reference>
<dbReference type="PROSITE" id="PS00108">
    <property type="entry name" value="PROTEIN_KINASE_ST"/>
    <property type="match status" value="1"/>
</dbReference>
<dbReference type="CDD" id="cd14014">
    <property type="entry name" value="STKc_PknB_like"/>
    <property type="match status" value="1"/>
</dbReference>
<keyword evidence="2 5" id="KW-0547">Nucleotide-binding</keyword>
<dbReference type="InterPro" id="IPR019734">
    <property type="entry name" value="TPR_rpt"/>
</dbReference>
<dbReference type="SUPFAM" id="SSF48452">
    <property type="entry name" value="TPR-like"/>
    <property type="match status" value="2"/>
</dbReference>
<dbReference type="InterPro" id="IPR000719">
    <property type="entry name" value="Prot_kinase_dom"/>
</dbReference>
<evidence type="ECO:0000256" key="2">
    <source>
        <dbReference type="ARBA" id="ARBA00022741"/>
    </source>
</evidence>
<evidence type="ECO:0000256" key="5">
    <source>
        <dbReference type="PROSITE-ProRule" id="PRU10141"/>
    </source>
</evidence>
<dbReference type="EMBL" id="DPIY01000012">
    <property type="protein sequence ID" value="HCT59024.1"/>
    <property type="molecule type" value="Genomic_DNA"/>
</dbReference>
<name>A0A3D4VDY2_9BACT</name>
<accession>A0A3D4VDY2</accession>
<dbReference type="OMA" id="RGVSSEC"/>
<organism evidence="7 8">
    <name type="scientific">Gemmatimonas aurantiaca</name>
    <dbReference type="NCBI Taxonomy" id="173480"/>
    <lineage>
        <taxon>Bacteria</taxon>
        <taxon>Pseudomonadati</taxon>
        <taxon>Gemmatimonadota</taxon>
        <taxon>Gemmatimonadia</taxon>
        <taxon>Gemmatimonadales</taxon>
        <taxon>Gemmatimonadaceae</taxon>
        <taxon>Gemmatimonas</taxon>
    </lineage>
</organism>
<keyword evidence="7" id="KW-0723">Serine/threonine-protein kinase</keyword>
<sequence>MSEPPLTPTRLHRLRVLFDAAVELPEEEREAYLVSACPDDPTLKQEVQELLAAIARSGDTWDHRAGAAVAGAMADGLGVPRGPHQGERHAVGGRIGVYEITRLIGMGGMGAVYEGVRVDDQFRKRVALKFLRRGGEGDLAIRRFRYERQILANLNHRNIAALMDGGMTDDGQPYIVMEYVEGESLTAYANAQRLDLRARIALLRQVCAAVQHAHQNFVVHRDLKPGNILVTADGSVKLLDFGIARLTRDAEGLEQLPATQGGALAFTPEYASPEQVRGMPVAASSDIYSLGVIAAELLSGARPYQVQGLLFAELQTLIVQTPPAVPSQQVTDAIAESFGMRTLRLRRDLSGDLDAIILQALRKEPERRYGSVEQFSRDLQRFLDGLPVSAQRDTLTYRVGKFVRRRRLEVTALGLIGASLVGGIVATSQQARRAELERSKMEQVNSFLSNMLSAVDPELGGRDVTVAQVLSQAAKGIEEAKLEPEVEAQIRHTLGQTYYGLSLYDSAETHARRAWDLRRKEYGDLDQRTSMSLSYVVALAEARGEFVQAESLARDLVGRQQRMPRGQYNATELATGLDNLARTIEQQGRLDDALAVKLEAITLRRTIKDDSNSLAALPYTLNNVAVSYTYKGEYAKAESLLVEAMDVESRVHGPGSFNMGNLLRAYASLVDEMGQQARADTLIHKSIQVLRGAAGPNHYETLRSTSMLAQLRYAANDMPGTITAARTVVAQVGKGMPEADATTGSALQALGLALDSLRQFAAADTFLLAALAQRRKFMPPEHWAIANAEAVYGYHLGRWGRHGEAERLLLGAYDRLVEARGADANVTKRVATRLAELYETMGRSAEAQRWRARA</sequence>
<evidence type="ECO:0000256" key="1">
    <source>
        <dbReference type="ARBA" id="ARBA00022679"/>
    </source>
</evidence>
<dbReference type="Gene3D" id="1.10.510.10">
    <property type="entry name" value="Transferase(Phosphotransferase) domain 1"/>
    <property type="match status" value="1"/>
</dbReference>
<dbReference type="PROSITE" id="PS00107">
    <property type="entry name" value="PROTEIN_KINASE_ATP"/>
    <property type="match status" value="1"/>
</dbReference>
<dbReference type="InterPro" id="IPR011009">
    <property type="entry name" value="Kinase-like_dom_sf"/>
</dbReference>
<dbReference type="SUPFAM" id="SSF56112">
    <property type="entry name" value="Protein kinase-like (PK-like)"/>
    <property type="match status" value="1"/>
</dbReference>
<dbReference type="SMART" id="SM00220">
    <property type="entry name" value="S_TKc"/>
    <property type="match status" value="1"/>
</dbReference>
<dbReference type="InterPro" id="IPR017441">
    <property type="entry name" value="Protein_kinase_ATP_BS"/>
</dbReference>
<dbReference type="AlphaFoldDB" id="A0A3D4VDY2"/>
<keyword evidence="1" id="KW-0808">Transferase</keyword>
<feature type="binding site" evidence="5">
    <location>
        <position position="129"/>
    </location>
    <ligand>
        <name>ATP</name>
        <dbReference type="ChEBI" id="CHEBI:30616"/>
    </ligand>
</feature>
<dbReference type="PROSITE" id="PS50011">
    <property type="entry name" value="PROTEIN_KINASE_DOM"/>
    <property type="match status" value="1"/>
</dbReference>
<evidence type="ECO:0000256" key="4">
    <source>
        <dbReference type="ARBA" id="ARBA00022840"/>
    </source>
</evidence>
<dbReference type="PANTHER" id="PTHR43289">
    <property type="entry name" value="MITOGEN-ACTIVATED PROTEIN KINASE KINASE KINASE 20-RELATED"/>
    <property type="match status" value="1"/>
</dbReference>
<dbReference type="GO" id="GO:0004674">
    <property type="term" value="F:protein serine/threonine kinase activity"/>
    <property type="evidence" value="ECO:0007669"/>
    <property type="project" value="UniProtKB-KW"/>
</dbReference>
<dbReference type="Gene3D" id="1.25.40.10">
    <property type="entry name" value="Tetratricopeptide repeat domain"/>
    <property type="match status" value="3"/>
</dbReference>
<dbReference type="GO" id="GO:0005524">
    <property type="term" value="F:ATP binding"/>
    <property type="evidence" value="ECO:0007669"/>
    <property type="project" value="UniProtKB-UniRule"/>
</dbReference>
<gene>
    <name evidence="7" type="ORF">DGD08_17625</name>
</gene>
<proteinExistence type="predicted"/>
<dbReference type="Pfam" id="PF13374">
    <property type="entry name" value="TPR_10"/>
    <property type="match status" value="2"/>
</dbReference>
<dbReference type="Proteomes" id="UP000264071">
    <property type="component" value="Unassembled WGS sequence"/>
</dbReference>
<evidence type="ECO:0000313" key="8">
    <source>
        <dbReference type="Proteomes" id="UP000264071"/>
    </source>
</evidence>
<dbReference type="SMART" id="SM00028">
    <property type="entry name" value="TPR"/>
    <property type="match status" value="4"/>
</dbReference>
<comment type="caution">
    <text evidence="7">The sequence shown here is derived from an EMBL/GenBank/DDBJ whole genome shotgun (WGS) entry which is preliminary data.</text>
</comment>
<dbReference type="InterPro" id="IPR011990">
    <property type="entry name" value="TPR-like_helical_dom_sf"/>
</dbReference>
<dbReference type="Pfam" id="PF00069">
    <property type="entry name" value="Pkinase"/>
    <property type="match status" value="1"/>
</dbReference>
<dbReference type="InterPro" id="IPR008271">
    <property type="entry name" value="Ser/Thr_kinase_AS"/>
</dbReference>
<evidence type="ECO:0000256" key="3">
    <source>
        <dbReference type="ARBA" id="ARBA00022777"/>
    </source>
</evidence>
<protein>
    <submittedName>
        <fullName evidence="7">Serine/threonine protein kinase</fullName>
    </submittedName>
</protein>
<feature type="domain" description="Protein kinase" evidence="6">
    <location>
        <begin position="98"/>
        <end position="383"/>
    </location>
</feature>
<evidence type="ECO:0000313" key="7">
    <source>
        <dbReference type="EMBL" id="HCT59024.1"/>
    </source>
</evidence>
<dbReference type="Gene3D" id="3.30.200.20">
    <property type="entry name" value="Phosphorylase Kinase, domain 1"/>
    <property type="match status" value="1"/>
</dbReference>
<evidence type="ECO:0000259" key="6">
    <source>
        <dbReference type="PROSITE" id="PS50011"/>
    </source>
</evidence>
<dbReference type="PANTHER" id="PTHR43289:SF34">
    <property type="entry name" value="SERINE_THREONINE-PROTEIN KINASE YBDM-RELATED"/>
    <property type="match status" value="1"/>
</dbReference>
<keyword evidence="4 5" id="KW-0067">ATP-binding</keyword>